<protein>
    <submittedName>
        <fullName evidence="5">Coenzyme A biosynthesis bifunctional protein CoaBC</fullName>
    </submittedName>
</protein>
<feature type="domain" description="Flavoprotein" evidence="3">
    <location>
        <begin position="47"/>
        <end position="217"/>
    </location>
</feature>
<evidence type="ECO:0000259" key="3">
    <source>
        <dbReference type="Pfam" id="PF02441"/>
    </source>
</evidence>
<reference evidence="5" key="1">
    <citation type="journal article" date="2017" name="Appl. Environ. Microbiol.">
        <title>Molecular characterization of an Endozoicomonas-like organism causing infection in king scallop Pecten maximus L.</title>
        <authorList>
            <person name="Cano I."/>
            <person name="van Aerle R."/>
            <person name="Ross S."/>
            <person name="Verner-Jeffreys D.W."/>
            <person name="Paley R.K."/>
            <person name="Rimmer G."/>
            <person name="Ryder D."/>
            <person name="Hooper P."/>
            <person name="Stone D."/>
            <person name="Feist S.W."/>
        </authorList>
    </citation>
    <scope>NUCLEOTIDE SEQUENCE</scope>
</reference>
<dbReference type="PANTHER" id="PTHR14359:SF6">
    <property type="entry name" value="PHOSPHOPANTOTHENOYLCYSTEINE DECARBOXYLASE"/>
    <property type="match status" value="1"/>
</dbReference>
<keyword evidence="2" id="KW-0456">Lyase</keyword>
<accession>A0A2H9TA12</accession>
<keyword evidence="1" id="KW-0210">Decarboxylase</keyword>
<dbReference type="Pfam" id="PF02441">
    <property type="entry name" value="Flavoprotein"/>
    <property type="match status" value="1"/>
</dbReference>
<evidence type="ECO:0000313" key="5">
    <source>
        <dbReference type="EMBL" id="PJE80076.1"/>
    </source>
</evidence>
<dbReference type="InterPro" id="IPR003382">
    <property type="entry name" value="Flavoprotein"/>
</dbReference>
<organism evidence="5">
    <name type="scientific">invertebrate metagenome</name>
    <dbReference type="NCBI Taxonomy" id="1711999"/>
    <lineage>
        <taxon>unclassified sequences</taxon>
        <taxon>metagenomes</taxon>
        <taxon>organismal metagenomes</taxon>
    </lineage>
</organism>
<dbReference type="Gene3D" id="3.40.50.10300">
    <property type="entry name" value="CoaB-like"/>
    <property type="match status" value="1"/>
</dbReference>
<evidence type="ECO:0000256" key="1">
    <source>
        <dbReference type="ARBA" id="ARBA00022793"/>
    </source>
</evidence>
<feature type="domain" description="DNA/pantothenate metabolism flavoprotein C-terminal" evidence="4">
    <location>
        <begin position="227"/>
        <end position="443"/>
    </location>
</feature>
<dbReference type="GO" id="GO:0071513">
    <property type="term" value="C:phosphopantothenoylcysteine decarboxylase complex"/>
    <property type="evidence" value="ECO:0007669"/>
    <property type="project" value="TreeGrafter"/>
</dbReference>
<evidence type="ECO:0000259" key="4">
    <source>
        <dbReference type="Pfam" id="PF04127"/>
    </source>
</evidence>
<dbReference type="InterPro" id="IPR005252">
    <property type="entry name" value="CoaBC"/>
</dbReference>
<evidence type="ECO:0000256" key="2">
    <source>
        <dbReference type="ARBA" id="ARBA00023239"/>
    </source>
</evidence>
<dbReference type="PANTHER" id="PTHR14359">
    <property type="entry name" value="HOMO-OLIGOMERIC FLAVIN CONTAINING CYS DECARBOXYLASE FAMILY"/>
    <property type="match status" value="1"/>
</dbReference>
<dbReference type="SUPFAM" id="SSF102645">
    <property type="entry name" value="CoaB-like"/>
    <property type="match status" value="1"/>
</dbReference>
<dbReference type="GO" id="GO:0004632">
    <property type="term" value="F:phosphopantothenate--cysteine ligase activity"/>
    <property type="evidence" value="ECO:0007669"/>
    <property type="project" value="InterPro"/>
</dbReference>
<proteinExistence type="inferred from homology"/>
<dbReference type="NCBIfam" id="TIGR00521">
    <property type="entry name" value="coaBC_dfp"/>
    <property type="match status" value="1"/>
</dbReference>
<comment type="caution">
    <text evidence="5">The sequence shown here is derived from an EMBL/GenBank/DDBJ whole genome shotgun (WGS) entry which is preliminary data.</text>
</comment>
<dbReference type="InterPro" id="IPR007085">
    <property type="entry name" value="DNA/pantothenate-metab_flavo_C"/>
</dbReference>
<dbReference type="InterPro" id="IPR036551">
    <property type="entry name" value="Flavin_trans-like"/>
</dbReference>
<dbReference type="Pfam" id="PF04127">
    <property type="entry name" value="DFP"/>
    <property type="match status" value="1"/>
</dbReference>
<dbReference type="GO" id="GO:0004633">
    <property type="term" value="F:phosphopantothenoylcysteine decarboxylase activity"/>
    <property type="evidence" value="ECO:0007669"/>
    <property type="project" value="InterPro"/>
</dbReference>
<name>A0A2H9TA12_9ZZZZ</name>
<dbReference type="GO" id="GO:0010181">
    <property type="term" value="F:FMN binding"/>
    <property type="evidence" value="ECO:0007669"/>
    <property type="project" value="InterPro"/>
</dbReference>
<dbReference type="Gene3D" id="3.40.50.1950">
    <property type="entry name" value="Flavin prenyltransferase-like"/>
    <property type="match status" value="1"/>
</dbReference>
<dbReference type="GO" id="GO:0015937">
    <property type="term" value="P:coenzyme A biosynthetic process"/>
    <property type="evidence" value="ECO:0007669"/>
    <property type="project" value="InterPro"/>
</dbReference>
<dbReference type="InterPro" id="IPR035929">
    <property type="entry name" value="CoaB-like_sf"/>
</dbReference>
<dbReference type="EMBL" id="NSIT01000033">
    <property type="protein sequence ID" value="PJE80076.1"/>
    <property type="molecule type" value="Genomic_DNA"/>
</dbReference>
<dbReference type="HAMAP" id="MF_02225">
    <property type="entry name" value="CoaBC"/>
    <property type="match status" value="1"/>
</dbReference>
<dbReference type="AlphaFoldDB" id="A0A2H9TA12"/>
<dbReference type="SUPFAM" id="SSF52507">
    <property type="entry name" value="Homo-oligomeric flavin-containing Cys decarboxylases, HFCD"/>
    <property type="match status" value="1"/>
</dbReference>
<dbReference type="GO" id="GO:0015941">
    <property type="term" value="P:pantothenate catabolic process"/>
    <property type="evidence" value="ECO:0007669"/>
    <property type="project" value="InterPro"/>
</dbReference>
<gene>
    <name evidence="5" type="primary">coaBC</name>
    <name evidence="5" type="ORF">CI610_00933</name>
</gene>
<sequence length="465" mass="50357">MNNNSAIETFYRFVAGFASRTSRQTVFFDTIDILPDGIPFMQRLQGKHIVLGVTGGIAAYKSAELVRLLSKEGAEIKVVMTRAACEFIRPLTFQALSCNPVHLDLLDTTAEAAMGHIELARWADIVLIAPATANVMAKLAGGMADDLLSTLCLATSAPISIAPAMNQRMWRNPAVQANLEKLKAYGMQVLGPAQGYQACGDMGPGRMLDPEEIVSLMAGAFSVQQPLAGKHIMITAGATREEIDPVRFISNHSSGKMGYQLASAAATLGARVTLVSGPVSLSTPIQVELINITSARQMLAAVHENIENVDIFIGCAAVSDYRPNVVQNNKIKKDPGMTDETLCLKLIRNPDIIASVTALDRSPFVVGFAAETQNVLSYAKDKLLRKRMDMIIANDVSVPGQGFCSDENAVTVLSREKDAAETVAEIARASKQEIAGQIMKHVCNRYRKWMNHHQSVEESTLLCSH</sequence>